<feature type="compositionally biased region" description="Basic and acidic residues" evidence="5">
    <location>
        <begin position="676"/>
        <end position="686"/>
    </location>
</feature>
<evidence type="ECO:0000259" key="6">
    <source>
        <dbReference type="PROSITE" id="PS50145"/>
    </source>
</evidence>
<keyword evidence="3 4" id="KW-0862">Zinc</keyword>
<proteinExistence type="predicted"/>
<evidence type="ECO:0000256" key="5">
    <source>
        <dbReference type="SAM" id="MobiDB-lite"/>
    </source>
</evidence>
<feature type="compositionally biased region" description="Polar residues" evidence="5">
    <location>
        <begin position="753"/>
        <end position="765"/>
    </location>
</feature>
<feature type="zinc finger region" description="TRAF-type" evidence="4">
    <location>
        <begin position="62"/>
        <end position="104"/>
    </location>
</feature>
<comment type="caution">
    <text evidence="7">The sequence shown here is derived from an EMBL/GenBank/DDBJ whole genome shotgun (WGS) entry which is preliminary data.</text>
</comment>
<dbReference type="PANTHER" id="PTHR16295">
    <property type="entry name" value="TRAF-TYPE ZINC FINGER PROTEIN-RELATED"/>
    <property type="match status" value="1"/>
</dbReference>
<feature type="region of interest" description="Disordered" evidence="5">
    <location>
        <begin position="552"/>
        <end position="635"/>
    </location>
</feature>
<dbReference type="InterPro" id="IPR049439">
    <property type="entry name" value="TRAFD1-XIAF1_Znf"/>
</dbReference>
<dbReference type="InterPro" id="IPR001293">
    <property type="entry name" value="Znf_TRAF"/>
</dbReference>
<evidence type="ECO:0000313" key="8">
    <source>
        <dbReference type="Proteomes" id="UP000593567"/>
    </source>
</evidence>
<dbReference type="GO" id="GO:0008270">
    <property type="term" value="F:zinc ion binding"/>
    <property type="evidence" value="ECO:0007669"/>
    <property type="project" value="UniProtKB-KW"/>
</dbReference>
<protein>
    <submittedName>
        <fullName evidence="7">TRAFD1</fullName>
    </submittedName>
</protein>
<evidence type="ECO:0000256" key="4">
    <source>
        <dbReference type="PROSITE-ProRule" id="PRU00207"/>
    </source>
</evidence>
<gene>
    <name evidence="7" type="ORF">EB796_017284</name>
</gene>
<evidence type="ECO:0000256" key="1">
    <source>
        <dbReference type="ARBA" id="ARBA00022723"/>
    </source>
</evidence>
<dbReference type="InterPro" id="IPR013083">
    <property type="entry name" value="Znf_RING/FYVE/PHD"/>
</dbReference>
<keyword evidence="2 4" id="KW-0863">Zinc-finger</keyword>
<feature type="compositionally biased region" description="Polar residues" evidence="5">
    <location>
        <begin position="552"/>
        <end position="564"/>
    </location>
</feature>
<feature type="compositionally biased region" description="Basic and acidic residues" evidence="5">
    <location>
        <begin position="772"/>
        <end position="796"/>
    </location>
</feature>
<name>A0A7J7JDK3_BUGNE</name>
<dbReference type="Proteomes" id="UP000593567">
    <property type="component" value="Unassembled WGS sequence"/>
</dbReference>
<feature type="domain" description="TRAF-type" evidence="6">
    <location>
        <begin position="62"/>
        <end position="104"/>
    </location>
</feature>
<dbReference type="Pfam" id="PF21366">
    <property type="entry name" value="TRAFD1-XIAF1_ZnF"/>
    <property type="match status" value="1"/>
</dbReference>
<reference evidence="7" key="1">
    <citation type="submission" date="2020-06" db="EMBL/GenBank/DDBJ databases">
        <title>Draft genome of Bugula neritina, a colonial animal packing powerful symbionts and potential medicines.</title>
        <authorList>
            <person name="Rayko M."/>
        </authorList>
    </citation>
    <scope>NUCLEOTIDE SEQUENCE [LARGE SCALE GENOMIC DNA]</scope>
    <source>
        <strain evidence="7">Kwan_BN1</strain>
    </source>
</reference>
<dbReference type="OrthoDB" id="6253994at2759"/>
<dbReference type="GO" id="GO:0005739">
    <property type="term" value="C:mitochondrion"/>
    <property type="evidence" value="ECO:0007669"/>
    <property type="project" value="TreeGrafter"/>
</dbReference>
<feature type="region of interest" description="Disordered" evidence="5">
    <location>
        <begin position="747"/>
        <end position="807"/>
    </location>
</feature>
<dbReference type="EMBL" id="VXIV02002585">
    <property type="protein sequence ID" value="KAF6024372.1"/>
    <property type="molecule type" value="Genomic_DNA"/>
</dbReference>
<dbReference type="InterPro" id="IPR051986">
    <property type="entry name" value="Innate_Immune_Apopt_Reg"/>
</dbReference>
<feature type="region of interest" description="Disordered" evidence="5">
    <location>
        <begin position="327"/>
        <end position="370"/>
    </location>
</feature>
<dbReference type="PROSITE" id="PS50145">
    <property type="entry name" value="ZF_TRAF"/>
    <property type="match status" value="1"/>
</dbReference>
<sequence length="965" mass="106849">MSHSSGDNLEAECQYCKNEVPRANLHMHELYCRRHLRVCDVCGETVPINFLDEHMESEHRQVSCSLCSNLVPRNKLLSHMEFECSQRRVLCSYCDLKYPFVELEDHKEVCGSRTDKCEKCLKTVMLKNMLLHQSSGCSSYAIESRRPVPKPRDVSSSFYTSLDNEYTPTYPSYHYSSIPRQRDMRGRHFNDVSAQSGPLLSEETGHAESLIGSSASDQVNDDELKIPCEFCEKLILAESLYHHQQSCPKRPSEVARPVRPRPAAQHQTNEFNNSDRDSLVVNSNSPAVDDQSIALSNESSLTYGHTRRNQQVSNPLLSLFGGSSYSSNSSAAPPARAGGFGPPARVDGFGPPAQTNSRHRAPYYSSPSVQPPPYDYDDSPVPTVFTCPPNCACGRGNNPIDLENEEFVECSVCGFPVALPDLTDHEYYCQLKKEGKYPPRQLMLIKFYPPNSVRDGRPALTDQAELPPDADIQDNHHLQDHSSGTHHDEQVYCEYCGNAFYADELESHQRSCDESEPKTLIPSHFADEKKDGAKGSHVVPATSTLRDIIGQWNNTDGESVNGHSSAPGEPRDAPGILSEAPGRLSEAPGRLSEAPGRLSEAPGTLSEAPGTLSEAPGTLSEVSVEDKSAQSSDKLTPQCQYCMEEVSFDSLEAHEDTCDSKDFQTMIPITTLKQTEREKFQSKTEADTAAMETVTQTGSTSKSSKNENSAASSNLIVDEMMFPCPYCSQQFRNASLIDHMIQCTKNPSKKSQDFASESQKPQSLKGSEAEDEMQKEKSAKRVEVLRETTESEKTEELEVNEPPQQQESFSIKPLVSEYVNLDTSCPGAVNRQFNHKLTVDMDCDDYNDDDDVIMSGDTGYPSLVGNSSSPPASNSLTSMSSFGESQHYSYGSGSTSMMSTMNDYEDSLDTMTSEYYPEEQPSTMSPSESGYRFSADDYSLAKNVAAEHMNEDEKEWAGPCLCDIP</sequence>
<dbReference type="AlphaFoldDB" id="A0A7J7JDK3"/>
<feature type="region of interest" description="Disordered" evidence="5">
    <location>
        <begin position="247"/>
        <end position="284"/>
    </location>
</feature>
<evidence type="ECO:0000256" key="3">
    <source>
        <dbReference type="ARBA" id="ARBA00022833"/>
    </source>
</evidence>
<organism evidence="7 8">
    <name type="scientific">Bugula neritina</name>
    <name type="common">Brown bryozoan</name>
    <name type="synonym">Sertularia neritina</name>
    <dbReference type="NCBI Taxonomy" id="10212"/>
    <lineage>
        <taxon>Eukaryota</taxon>
        <taxon>Metazoa</taxon>
        <taxon>Spiralia</taxon>
        <taxon>Lophotrochozoa</taxon>
        <taxon>Bryozoa</taxon>
        <taxon>Gymnolaemata</taxon>
        <taxon>Cheilostomatida</taxon>
        <taxon>Flustrina</taxon>
        <taxon>Buguloidea</taxon>
        <taxon>Bugulidae</taxon>
        <taxon>Bugula</taxon>
    </lineage>
</organism>
<dbReference type="PANTHER" id="PTHR16295:SF10">
    <property type="entry name" value="EXPRESSED PROTEIN"/>
    <property type="match status" value="1"/>
</dbReference>
<keyword evidence="8" id="KW-1185">Reference proteome</keyword>
<dbReference type="Gene3D" id="3.30.40.10">
    <property type="entry name" value="Zinc/RING finger domain, C3HC4 (zinc finger)"/>
    <property type="match status" value="2"/>
</dbReference>
<evidence type="ECO:0000313" key="7">
    <source>
        <dbReference type="EMBL" id="KAF6024372.1"/>
    </source>
</evidence>
<feature type="compositionally biased region" description="Low complexity" evidence="5">
    <location>
        <begin position="699"/>
        <end position="708"/>
    </location>
</feature>
<evidence type="ECO:0000256" key="2">
    <source>
        <dbReference type="ARBA" id="ARBA00022771"/>
    </source>
</evidence>
<keyword evidence="1 4" id="KW-0479">Metal-binding</keyword>
<feature type="compositionally biased region" description="Low complexity" evidence="5">
    <location>
        <begin position="327"/>
        <end position="337"/>
    </location>
</feature>
<feature type="region of interest" description="Disordered" evidence="5">
    <location>
        <begin position="676"/>
        <end position="708"/>
    </location>
</feature>
<accession>A0A7J7JDK3</accession>